<keyword evidence="1" id="KW-0472">Membrane</keyword>
<accession>A0A7H8QW07</accession>
<feature type="transmembrane region" description="Helical" evidence="1">
    <location>
        <begin position="57"/>
        <end position="84"/>
    </location>
</feature>
<protein>
    <submittedName>
        <fullName evidence="2">Uncharacterized protein</fullName>
    </submittedName>
</protein>
<dbReference type="EMBL" id="CP055900">
    <property type="protein sequence ID" value="QKX58220.1"/>
    <property type="molecule type" value="Genomic_DNA"/>
</dbReference>
<evidence type="ECO:0000313" key="3">
    <source>
        <dbReference type="Proteomes" id="UP000509510"/>
    </source>
</evidence>
<sequence length="538" mass="58482">MSKDKGFVPITNGPRKFQAPWPALLLTLIALVCMTAMAAIVVISNNKPVASWAIGPAVLLAFFSSVWSGSLTMLLTMSIAVIWWRAARQGSSLESLHCIWNKGLGLRYISSLRTNSAACWAVLLSWLVIVAQIAHNPLLQRSTRTAVHQTTASDDLTLSVASKIPDGWIGSVQDASIGRIVTYPNSTSVIRDWWLNATIQTPGSRCNGTCKGRVLGSGIDYTCYSTTSTLDLTALENAGLFIFGINTMMTTDSTGSPVLNLSTLFSSHVDENCTATLNSWNCSVQAATVEYPFIVENDTISLDTENLYPPVVVEPYVSDGDKSTATRGQGAGPLLGLQDFMHDVLDTNVSLVIDQSRNVSLHTGLLISDIFAQLNNSAYSPAVIGKCRLQWADPTQYALTAMQAYLFRSSISAAHTNENPQTCPVERTSSVLIFQSNFRFLLGALSVMTLAVICVLAQFWNWWQLGRRVTLSPIEVANAFGALRTNRRNDLCMIDDILKVAGETTVRYDGTRFTENGMVLKTSLPTSSSYVQDAGCKG</sequence>
<dbReference type="PANTHER" id="PTHR37576:SF2">
    <property type="entry name" value="DEFECT AT LOW TEMPERATURE PROTEIN 1"/>
    <property type="match status" value="1"/>
</dbReference>
<evidence type="ECO:0000313" key="2">
    <source>
        <dbReference type="EMBL" id="QKX58220.1"/>
    </source>
</evidence>
<organism evidence="2 3">
    <name type="scientific">Talaromyces rugulosus</name>
    <name type="common">Penicillium rugulosum</name>
    <dbReference type="NCBI Taxonomy" id="121627"/>
    <lineage>
        <taxon>Eukaryota</taxon>
        <taxon>Fungi</taxon>
        <taxon>Dikarya</taxon>
        <taxon>Ascomycota</taxon>
        <taxon>Pezizomycotina</taxon>
        <taxon>Eurotiomycetes</taxon>
        <taxon>Eurotiomycetidae</taxon>
        <taxon>Eurotiales</taxon>
        <taxon>Trichocomaceae</taxon>
        <taxon>Talaromyces</taxon>
        <taxon>Talaromyces sect. Islandici</taxon>
    </lineage>
</organism>
<feature type="transmembrane region" description="Helical" evidence="1">
    <location>
        <begin position="117"/>
        <end position="135"/>
    </location>
</feature>
<keyword evidence="1" id="KW-1133">Transmembrane helix</keyword>
<dbReference type="PANTHER" id="PTHR37576">
    <property type="entry name" value="DEFECT AT LOW TEMPERATURE PROTEIN 1"/>
    <property type="match status" value="1"/>
</dbReference>
<evidence type="ECO:0000256" key="1">
    <source>
        <dbReference type="SAM" id="Phobius"/>
    </source>
</evidence>
<feature type="transmembrane region" description="Helical" evidence="1">
    <location>
        <begin position="440"/>
        <end position="463"/>
    </location>
</feature>
<feature type="transmembrane region" description="Helical" evidence="1">
    <location>
        <begin position="21"/>
        <end position="45"/>
    </location>
</feature>
<keyword evidence="3" id="KW-1185">Reference proteome</keyword>
<proteinExistence type="predicted"/>
<dbReference type="RefSeq" id="XP_035344398.1">
    <property type="nucleotide sequence ID" value="XM_035488505.1"/>
</dbReference>
<dbReference type="KEGG" id="trg:TRUGW13939_05341"/>
<dbReference type="Proteomes" id="UP000509510">
    <property type="component" value="Chromosome III"/>
</dbReference>
<reference evidence="3" key="1">
    <citation type="submission" date="2020-06" db="EMBL/GenBank/DDBJ databases">
        <title>A chromosome-scale genome assembly of Talaromyces rugulosus W13939.</title>
        <authorList>
            <person name="Wang B."/>
            <person name="Guo L."/>
            <person name="Ye K."/>
            <person name="Wang L."/>
        </authorList>
    </citation>
    <scope>NUCLEOTIDE SEQUENCE [LARGE SCALE GENOMIC DNA]</scope>
    <source>
        <strain evidence="3">W13939</strain>
    </source>
</reference>
<dbReference type="GeneID" id="55992839"/>
<dbReference type="InterPro" id="IPR021514">
    <property type="entry name" value="DUF3176"/>
</dbReference>
<dbReference type="Pfam" id="PF11374">
    <property type="entry name" value="DUF3176"/>
    <property type="match status" value="1"/>
</dbReference>
<gene>
    <name evidence="2" type="ORF">TRUGW13939_05341</name>
</gene>
<name>A0A7H8QW07_TALRU</name>
<dbReference type="OrthoDB" id="5357734at2759"/>
<dbReference type="AlphaFoldDB" id="A0A7H8QW07"/>
<keyword evidence="1" id="KW-0812">Transmembrane</keyword>